<dbReference type="Proteomes" id="UP001154420">
    <property type="component" value="Unassembled WGS sequence"/>
</dbReference>
<protein>
    <submittedName>
        <fullName evidence="1">Uncharacterized protein</fullName>
    </submittedName>
</protein>
<sequence>MTGKRLGIQDAMRCWGTALRFPVQLISCRECVRYLTVHFEKQLNMELKTRGFSYIWTLPKAVPDTEALFFYLKNKIKT</sequence>
<accession>A0A9X5BGN0</accession>
<dbReference type="AlphaFoldDB" id="A0A9X5BGN0"/>
<gene>
    <name evidence="1" type="ORF">D5281_12035</name>
</gene>
<evidence type="ECO:0000313" key="1">
    <source>
        <dbReference type="EMBL" id="NBJ93302.1"/>
    </source>
</evidence>
<evidence type="ECO:0000313" key="2">
    <source>
        <dbReference type="Proteomes" id="UP001154420"/>
    </source>
</evidence>
<dbReference type="EMBL" id="QZDT01000018">
    <property type="protein sequence ID" value="NBJ93302.1"/>
    <property type="molecule type" value="Genomic_DNA"/>
</dbReference>
<comment type="caution">
    <text evidence="1">The sequence shown here is derived from an EMBL/GenBank/DDBJ whole genome shotgun (WGS) entry which is preliminary data.</text>
</comment>
<keyword evidence="2" id="KW-1185">Reference proteome</keyword>
<name>A0A9X5BGN0_9FIRM</name>
<organism evidence="1 2">
    <name type="scientific">Parablautia muri</name>
    <dbReference type="NCBI Taxonomy" id="2320879"/>
    <lineage>
        <taxon>Bacteria</taxon>
        <taxon>Bacillati</taxon>
        <taxon>Bacillota</taxon>
        <taxon>Clostridia</taxon>
        <taxon>Lachnospirales</taxon>
        <taxon>Lachnospiraceae</taxon>
        <taxon>Parablautia</taxon>
    </lineage>
</organism>
<proteinExistence type="predicted"/>
<reference evidence="1" key="1">
    <citation type="submission" date="2018-09" db="EMBL/GenBank/DDBJ databases">
        <title>Murine metabolic-syndrome-specific gut microbial biobank.</title>
        <authorList>
            <person name="Liu C."/>
        </authorList>
    </citation>
    <scope>NUCLEOTIDE SEQUENCE</scope>
    <source>
        <strain evidence="1">D42-62</strain>
    </source>
</reference>